<feature type="compositionally biased region" description="Polar residues" evidence="10">
    <location>
        <begin position="945"/>
        <end position="957"/>
    </location>
</feature>
<dbReference type="InterPro" id="IPR029428">
    <property type="entry name" value="MCRIP"/>
</dbReference>
<evidence type="ECO:0000256" key="8">
    <source>
        <dbReference type="ARBA" id="ARBA00023242"/>
    </source>
</evidence>
<dbReference type="GO" id="GO:0006955">
    <property type="term" value="P:immune response"/>
    <property type="evidence" value="ECO:0007669"/>
    <property type="project" value="TreeGrafter"/>
</dbReference>
<keyword evidence="5" id="KW-0732">Signal</keyword>
<feature type="repeat" description="ANK" evidence="9">
    <location>
        <begin position="883"/>
        <end position="915"/>
    </location>
</feature>
<keyword evidence="7" id="KW-0325">Glycoprotein</keyword>
<comment type="subcellular location">
    <subcellularLocation>
        <location evidence="2">Cytoplasm</location>
        <location evidence="2">Stress granule</location>
    </subcellularLocation>
    <subcellularLocation>
        <location evidence="1">Nucleus</location>
    </subcellularLocation>
</comment>
<evidence type="ECO:0000256" key="7">
    <source>
        <dbReference type="ARBA" id="ARBA00023180"/>
    </source>
</evidence>
<dbReference type="GO" id="GO:0005634">
    <property type="term" value="C:nucleus"/>
    <property type="evidence" value="ECO:0007669"/>
    <property type="project" value="UniProtKB-SubCell"/>
</dbReference>
<keyword evidence="13" id="KW-1185">Reference proteome</keyword>
<dbReference type="InterPro" id="IPR007110">
    <property type="entry name" value="Ig-like_dom"/>
</dbReference>
<dbReference type="InterPro" id="IPR036770">
    <property type="entry name" value="Ankyrin_rpt-contain_sf"/>
</dbReference>
<dbReference type="Pfam" id="PF12796">
    <property type="entry name" value="Ank_2"/>
    <property type="match status" value="1"/>
</dbReference>
<keyword evidence="8" id="KW-0539">Nucleus</keyword>
<dbReference type="Pfam" id="PF13895">
    <property type="entry name" value="Ig_2"/>
    <property type="match status" value="3"/>
</dbReference>
<dbReference type="Gene3D" id="2.60.40.10">
    <property type="entry name" value="Immunoglobulins"/>
    <property type="match status" value="5"/>
</dbReference>
<evidence type="ECO:0000256" key="2">
    <source>
        <dbReference type="ARBA" id="ARBA00004210"/>
    </source>
</evidence>
<feature type="domain" description="Ig-like" evidence="11">
    <location>
        <begin position="28"/>
        <end position="138"/>
    </location>
</feature>
<dbReference type="InterPro" id="IPR013783">
    <property type="entry name" value="Ig-like_fold"/>
</dbReference>
<proteinExistence type="inferred from homology"/>
<accession>A0A498LMU1</accession>
<dbReference type="PROSITE" id="PS50297">
    <property type="entry name" value="ANK_REP_REGION"/>
    <property type="match status" value="1"/>
</dbReference>
<dbReference type="InterPro" id="IPR003598">
    <property type="entry name" value="Ig_sub2"/>
</dbReference>
<sequence>MGLAASRLKVLACQLQLMFFPGLAVFLPQIVYLQGQVADTQAAMTIDHVKLTVLPANNVETGTNVTLRCEASVSQSLRQSLTYSFSLLQEDQVIISKNITDSVLERTLSPARVSNSGRYQCRVHIRNKQKTSNSVSLTVTEVGALRNKGLQVPLLKVKSDIVSEGENIIATCSAPEETGGLMFFFYEDNQEVKRVVHSTNSVTTTLTMQKLTDIYLHCTYMVIMHPSAGVSNKSNIVKVFVQENYEITPQISISANASVVEGDRVQITCNVPYSSDLELYLTKGSTLLYKSHVTFTQSLVVRAEDSGEYVCKAEKGNVQKRAVDQLNVAELFSKPILSISPVQVFEGQRFILNCTSNVTSPVKIGKADIKYVLLKDDRPISAAARYEETASLATNGNYSCMAMVKEVNKSSLPLILKAKVPVSIPVLRAVNKVIIGKPFNVSCEAENGTLPIIYTLLKNHARVAYRRVTEAANRAIFNITSISSPEEIYSYTCQAYNRGPSHSMSSMPLTAPVIVPVSKPVMDTKEATVTEGSDLTLNCEVQEGTRPITFTWYHNGVMIPLPTKEGKYVVKAIKRDQRGDYHCDASNSALETKTSISIRINGTPCVMGRNVWSEHASGSDSDDHTDEDSKLVQPQEVDPSRDDPVKKSLEPEYSVQHTEVQMSTPGVSEQAEGPETEAFEIRMEAAQTLLEDSCNGAGHRPEDRRTVKAHKRLLRQQTSYVRAGTYVRLTFSGGGKAVASAGMKYSYQYPVSQYTRSNTHYTPTHYTPSHYSSSSYSPGHYSSTKYSPTTHHTPSYYTPPAYTPAYKPTSTYTPVYSKVSRQSSSPRTSVTVQHTPTVTLKPARAVRFTNDVVFQDLVRHSELEQIGRFMRARKVRLDTIFHSGMAALHEAVLSGNLECVKLLIKYGADVHQRDENGWTPLHMACSDGYPEIARSSAPRMHTYKRTSSPRSPTNSGEPFTPAHEENVRFIHDTWLCVLRDIKSPQNSERNDRGPQEYVEKNPNPNLHSFIPVDLSDLKKRNTQDSKKS</sequence>
<protein>
    <submittedName>
        <fullName evidence="12">Platelet endothelial cell adhesion molecule-like protein</fullName>
    </submittedName>
</protein>
<gene>
    <name evidence="12" type="ORF">ROHU_012272</name>
</gene>
<dbReference type="PROSITE" id="PS50835">
    <property type="entry name" value="IG_LIKE"/>
    <property type="match status" value="4"/>
</dbReference>
<comment type="caution">
    <text evidence="12">The sequence shown here is derived from an EMBL/GenBank/DDBJ whole genome shotgun (WGS) entry which is preliminary data.</text>
</comment>
<keyword evidence="6" id="KW-1015">Disulfide bond</keyword>
<organism evidence="12 13">
    <name type="scientific">Labeo rohita</name>
    <name type="common">Indian major carp</name>
    <name type="synonym">Cyprinus rohita</name>
    <dbReference type="NCBI Taxonomy" id="84645"/>
    <lineage>
        <taxon>Eukaryota</taxon>
        <taxon>Metazoa</taxon>
        <taxon>Chordata</taxon>
        <taxon>Craniata</taxon>
        <taxon>Vertebrata</taxon>
        <taxon>Euteleostomi</taxon>
        <taxon>Actinopterygii</taxon>
        <taxon>Neopterygii</taxon>
        <taxon>Teleostei</taxon>
        <taxon>Ostariophysi</taxon>
        <taxon>Cypriniformes</taxon>
        <taxon>Cyprinidae</taxon>
        <taxon>Labeoninae</taxon>
        <taxon>Labeonini</taxon>
        <taxon>Labeo</taxon>
    </lineage>
</organism>
<dbReference type="SUPFAM" id="SSF48403">
    <property type="entry name" value="Ankyrin repeat"/>
    <property type="match status" value="1"/>
</dbReference>
<dbReference type="EMBL" id="QBIY01013359">
    <property type="protein sequence ID" value="RXN06675.1"/>
    <property type="molecule type" value="Genomic_DNA"/>
</dbReference>
<dbReference type="InterPro" id="IPR040878">
    <property type="entry name" value="IL-40-like_Ig"/>
</dbReference>
<dbReference type="Proteomes" id="UP000290572">
    <property type="component" value="Unassembled WGS sequence"/>
</dbReference>
<dbReference type="InterPro" id="IPR003599">
    <property type="entry name" value="Ig_sub"/>
</dbReference>
<dbReference type="AlphaFoldDB" id="A0A498LMU1"/>
<evidence type="ECO:0000256" key="6">
    <source>
        <dbReference type="ARBA" id="ARBA00023157"/>
    </source>
</evidence>
<feature type="region of interest" description="Disordered" evidence="10">
    <location>
        <begin position="612"/>
        <end position="674"/>
    </location>
</feature>
<name>A0A498LMU1_LABRO</name>
<dbReference type="InterPro" id="IPR050488">
    <property type="entry name" value="Ig_Fc_receptor"/>
</dbReference>
<keyword evidence="4" id="KW-0963">Cytoplasm</keyword>
<dbReference type="STRING" id="84645.A0A498LMU1"/>
<comment type="similarity">
    <text evidence="3">Belongs to the MCRIP family.</text>
</comment>
<dbReference type="SMART" id="SM00248">
    <property type="entry name" value="ANK"/>
    <property type="match status" value="2"/>
</dbReference>
<dbReference type="PROSITE" id="PS50088">
    <property type="entry name" value="ANK_REPEAT"/>
    <property type="match status" value="1"/>
</dbReference>
<dbReference type="GO" id="GO:0009897">
    <property type="term" value="C:external side of plasma membrane"/>
    <property type="evidence" value="ECO:0007669"/>
    <property type="project" value="TreeGrafter"/>
</dbReference>
<feature type="compositionally biased region" description="Basic and acidic residues" evidence="10">
    <location>
        <begin position="638"/>
        <end position="650"/>
    </location>
</feature>
<feature type="region of interest" description="Disordered" evidence="10">
    <location>
        <begin position="984"/>
        <end position="1028"/>
    </location>
</feature>
<dbReference type="Gene3D" id="1.25.40.20">
    <property type="entry name" value="Ankyrin repeat-containing domain"/>
    <property type="match status" value="1"/>
</dbReference>
<dbReference type="PANTHER" id="PTHR11481">
    <property type="entry name" value="IMMUNOGLOBULIN FC RECEPTOR"/>
    <property type="match status" value="1"/>
</dbReference>
<evidence type="ECO:0000256" key="4">
    <source>
        <dbReference type="ARBA" id="ARBA00022490"/>
    </source>
</evidence>
<feature type="domain" description="Ig-like" evidence="11">
    <location>
        <begin position="249"/>
        <end position="324"/>
    </location>
</feature>
<keyword evidence="9" id="KW-0040">ANK repeat</keyword>
<dbReference type="Pfam" id="PF17736">
    <property type="entry name" value="Ig_C17orf99"/>
    <property type="match status" value="1"/>
</dbReference>
<dbReference type="GO" id="GO:0004888">
    <property type="term" value="F:transmembrane signaling receptor activity"/>
    <property type="evidence" value="ECO:0007669"/>
    <property type="project" value="TreeGrafter"/>
</dbReference>
<dbReference type="InterPro" id="IPR002110">
    <property type="entry name" value="Ankyrin_rpt"/>
</dbReference>
<dbReference type="InterPro" id="IPR036179">
    <property type="entry name" value="Ig-like_dom_sf"/>
</dbReference>
<dbReference type="PANTHER" id="PTHR11481:SF58">
    <property type="entry name" value="ALLERGIN-1"/>
    <property type="match status" value="1"/>
</dbReference>
<dbReference type="GO" id="GO:0010494">
    <property type="term" value="C:cytoplasmic stress granule"/>
    <property type="evidence" value="ECO:0007669"/>
    <property type="project" value="UniProtKB-SubCell"/>
</dbReference>
<evidence type="ECO:0000256" key="10">
    <source>
        <dbReference type="SAM" id="MobiDB-lite"/>
    </source>
</evidence>
<feature type="compositionally biased region" description="Polar residues" evidence="10">
    <location>
        <begin position="655"/>
        <end position="667"/>
    </location>
</feature>
<feature type="domain" description="Ig-like" evidence="11">
    <location>
        <begin position="421"/>
        <end position="510"/>
    </location>
</feature>
<evidence type="ECO:0000313" key="12">
    <source>
        <dbReference type="EMBL" id="RXN06675.1"/>
    </source>
</evidence>
<evidence type="ECO:0000313" key="13">
    <source>
        <dbReference type="Proteomes" id="UP000290572"/>
    </source>
</evidence>
<feature type="compositionally biased region" description="Basic and acidic residues" evidence="10">
    <location>
        <begin position="1015"/>
        <end position="1028"/>
    </location>
</feature>
<dbReference type="SMART" id="SM00409">
    <property type="entry name" value="IG"/>
    <property type="match status" value="4"/>
</dbReference>
<feature type="region of interest" description="Disordered" evidence="10">
    <location>
        <begin position="939"/>
        <end position="961"/>
    </location>
</feature>
<dbReference type="Pfam" id="PF14799">
    <property type="entry name" value="FAM195"/>
    <property type="match status" value="1"/>
</dbReference>
<dbReference type="SMART" id="SM00408">
    <property type="entry name" value="IGc2"/>
    <property type="match status" value="3"/>
</dbReference>
<dbReference type="SUPFAM" id="SSF48726">
    <property type="entry name" value="Immunoglobulin"/>
    <property type="match status" value="4"/>
</dbReference>
<evidence type="ECO:0000256" key="5">
    <source>
        <dbReference type="ARBA" id="ARBA00022729"/>
    </source>
</evidence>
<reference evidence="12 13" key="1">
    <citation type="submission" date="2018-03" db="EMBL/GenBank/DDBJ databases">
        <title>Draft genome sequence of Rohu Carp (Labeo rohita).</title>
        <authorList>
            <person name="Das P."/>
            <person name="Kushwaha B."/>
            <person name="Joshi C.G."/>
            <person name="Kumar D."/>
            <person name="Nagpure N.S."/>
            <person name="Sahoo L."/>
            <person name="Das S.P."/>
            <person name="Bit A."/>
            <person name="Patnaik S."/>
            <person name="Meher P.K."/>
            <person name="Jayasankar P."/>
            <person name="Koringa P.G."/>
            <person name="Patel N.V."/>
            <person name="Hinsu A.T."/>
            <person name="Kumar R."/>
            <person name="Pandey M."/>
            <person name="Agarwal S."/>
            <person name="Srivastava S."/>
            <person name="Singh M."/>
            <person name="Iquebal M.A."/>
            <person name="Jaiswal S."/>
            <person name="Angadi U.B."/>
            <person name="Kumar N."/>
            <person name="Raza M."/>
            <person name="Shah T.M."/>
            <person name="Rai A."/>
            <person name="Jena J.K."/>
        </authorList>
    </citation>
    <scope>NUCLEOTIDE SEQUENCE [LARGE SCALE GENOMIC DNA]</scope>
    <source>
        <strain evidence="12">DASCIFA01</strain>
        <tissue evidence="12">Testis</tissue>
    </source>
</reference>
<evidence type="ECO:0000259" key="11">
    <source>
        <dbReference type="PROSITE" id="PS50835"/>
    </source>
</evidence>
<feature type="domain" description="Ig-like" evidence="11">
    <location>
        <begin position="512"/>
        <end position="597"/>
    </location>
</feature>
<evidence type="ECO:0000256" key="1">
    <source>
        <dbReference type="ARBA" id="ARBA00004123"/>
    </source>
</evidence>
<evidence type="ECO:0000256" key="3">
    <source>
        <dbReference type="ARBA" id="ARBA00010821"/>
    </source>
</evidence>
<dbReference type="GO" id="GO:0007166">
    <property type="term" value="P:cell surface receptor signaling pathway"/>
    <property type="evidence" value="ECO:0007669"/>
    <property type="project" value="TreeGrafter"/>
</dbReference>
<evidence type="ECO:0000256" key="9">
    <source>
        <dbReference type="PROSITE-ProRule" id="PRU00023"/>
    </source>
</evidence>
<feature type="compositionally biased region" description="Basic and acidic residues" evidence="10">
    <location>
        <begin position="988"/>
        <end position="999"/>
    </location>
</feature>